<gene>
    <name evidence="7" type="ORF">SAMN04488238_104158</name>
</gene>
<organism evidence="7 8">
    <name type="scientific">Roseicitreum antarcticum</name>
    <dbReference type="NCBI Taxonomy" id="564137"/>
    <lineage>
        <taxon>Bacteria</taxon>
        <taxon>Pseudomonadati</taxon>
        <taxon>Pseudomonadota</taxon>
        <taxon>Alphaproteobacteria</taxon>
        <taxon>Rhodobacterales</taxon>
        <taxon>Paracoccaceae</taxon>
        <taxon>Roseicitreum</taxon>
    </lineage>
</organism>
<feature type="transmembrane region" description="Helical" evidence="5">
    <location>
        <begin position="67"/>
        <end position="84"/>
    </location>
</feature>
<dbReference type="STRING" id="564137.SAMN04488238_104158"/>
<keyword evidence="2 5" id="KW-0812">Transmembrane</keyword>
<feature type="transmembrane region" description="Helical" evidence="5">
    <location>
        <begin position="158"/>
        <end position="178"/>
    </location>
</feature>
<evidence type="ECO:0000259" key="6">
    <source>
        <dbReference type="Pfam" id="PF07298"/>
    </source>
</evidence>
<feature type="transmembrane region" description="Helical" evidence="5">
    <location>
        <begin position="120"/>
        <end position="138"/>
    </location>
</feature>
<evidence type="ECO:0000313" key="8">
    <source>
        <dbReference type="Proteomes" id="UP000198539"/>
    </source>
</evidence>
<proteinExistence type="predicted"/>
<evidence type="ECO:0000256" key="1">
    <source>
        <dbReference type="ARBA" id="ARBA00004141"/>
    </source>
</evidence>
<evidence type="ECO:0000256" key="4">
    <source>
        <dbReference type="ARBA" id="ARBA00023136"/>
    </source>
</evidence>
<feature type="transmembrane region" description="Helical" evidence="5">
    <location>
        <begin position="96"/>
        <end position="114"/>
    </location>
</feature>
<reference evidence="7 8" key="1">
    <citation type="submission" date="2016-10" db="EMBL/GenBank/DDBJ databases">
        <authorList>
            <person name="de Groot N.N."/>
        </authorList>
    </citation>
    <scope>NUCLEOTIDE SEQUENCE [LARGE SCALE GENOMIC DNA]</scope>
    <source>
        <strain evidence="7 8">CGMCC 1.8894</strain>
    </source>
</reference>
<dbReference type="GO" id="GO:0016020">
    <property type="term" value="C:membrane"/>
    <property type="evidence" value="ECO:0007669"/>
    <property type="project" value="UniProtKB-SubCell"/>
</dbReference>
<keyword evidence="4 5" id="KW-0472">Membrane</keyword>
<accession>A0A1H2XE03</accession>
<dbReference type="Pfam" id="PF07298">
    <property type="entry name" value="NnrU"/>
    <property type="match status" value="1"/>
</dbReference>
<protein>
    <submittedName>
        <fullName evidence="7">NnrU protein</fullName>
    </submittedName>
</protein>
<evidence type="ECO:0000256" key="5">
    <source>
        <dbReference type="SAM" id="Phobius"/>
    </source>
</evidence>
<evidence type="ECO:0000256" key="3">
    <source>
        <dbReference type="ARBA" id="ARBA00022989"/>
    </source>
</evidence>
<sequence>MGLAILILGVALWAIPHLFKRLAPAPRARMGDTARGVVTATTVASIIAMVVGYKMADIVPLYFPAPWLSHVNNLLVLIAFYIFAIPMARGALSQKYRHPMLTGFALWAVAHLLVRGDLASVIMFGGLALWAVVSILMINAQVPTWSPKPAKGGTKRDLVAIPIVLVTYLIVGLVHGWIGPSPFGA</sequence>
<dbReference type="OrthoDB" id="5293641at2"/>
<dbReference type="Proteomes" id="UP000198539">
    <property type="component" value="Unassembled WGS sequence"/>
</dbReference>
<comment type="subcellular location">
    <subcellularLocation>
        <location evidence="1">Membrane</location>
        <topology evidence="1">Multi-pass membrane protein</topology>
    </subcellularLocation>
</comment>
<feature type="transmembrane region" description="Helical" evidence="5">
    <location>
        <begin position="35"/>
        <end position="55"/>
    </location>
</feature>
<evidence type="ECO:0000313" key="7">
    <source>
        <dbReference type="EMBL" id="SDW90986.1"/>
    </source>
</evidence>
<feature type="transmembrane region" description="Helical" evidence="5">
    <location>
        <begin position="6"/>
        <end position="23"/>
    </location>
</feature>
<dbReference type="RefSeq" id="WP_092887543.1">
    <property type="nucleotide sequence ID" value="NZ_CP061498.1"/>
</dbReference>
<dbReference type="InterPro" id="IPR009915">
    <property type="entry name" value="NnrU_dom"/>
</dbReference>
<name>A0A1H2XE03_9RHOB</name>
<dbReference type="EMBL" id="FNOM01000004">
    <property type="protein sequence ID" value="SDW90986.1"/>
    <property type="molecule type" value="Genomic_DNA"/>
</dbReference>
<dbReference type="AlphaFoldDB" id="A0A1H2XE03"/>
<feature type="domain" description="NnrU" evidence="6">
    <location>
        <begin position="5"/>
        <end position="179"/>
    </location>
</feature>
<keyword evidence="8" id="KW-1185">Reference proteome</keyword>
<keyword evidence="3 5" id="KW-1133">Transmembrane helix</keyword>
<evidence type="ECO:0000256" key="2">
    <source>
        <dbReference type="ARBA" id="ARBA00022692"/>
    </source>
</evidence>